<keyword evidence="2" id="KW-1185">Reference proteome</keyword>
<dbReference type="Pfam" id="PF12787">
    <property type="entry name" value="EcsC"/>
    <property type="match status" value="1"/>
</dbReference>
<proteinExistence type="predicted"/>
<dbReference type="Proteomes" id="UP001500839">
    <property type="component" value="Unassembled WGS sequence"/>
</dbReference>
<name>A0ABP9D440_9ACTN</name>
<dbReference type="EMBL" id="BAABKQ010000003">
    <property type="protein sequence ID" value="GAA4826270.1"/>
    <property type="molecule type" value="Genomic_DNA"/>
</dbReference>
<evidence type="ECO:0000313" key="2">
    <source>
        <dbReference type="Proteomes" id="UP001500839"/>
    </source>
</evidence>
<comment type="caution">
    <text evidence="1">The sequence shown here is derived from an EMBL/GenBank/DDBJ whole genome shotgun (WGS) entry which is preliminary data.</text>
</comment>
<gene>
    <name evidence="1" type="ORF">GCM10023353_39280</name>
</gene>
<protein>
    <recommendedName>
        <fullName evidence="3">EcsC family protein</fullName>
    </recommendedName>
</protein>
<dbReference type="RefSeq" id="WP_200175856.1">
    <property type="nucleotide sequence ID" value="NZ_BAABKQ010000003.1"/>
</dbReference>
<organism evidence="1 2">
    <name type="scientific">Tomitella cavernea</name>
    <dbReference type="NCBI Taxonomy" id="1387982"/>
    <lineage>
        <taxon>Bacteria</taxon>
        <taxon>Bacillati</taxon>
        <taxon>Actinomycetota</taxon>
        <taxon>Actinomycetes</taxon>
        <taxon>Mycobacteriales</taxon>
        <taxon>Tomitella</taxon>
    </lineage>
</organism>
<reference evidence="2" key="1">
    <citation type="journal article" date="2019" name="Int. J. Syst. Evol. Microbiol.">
        <title>The Global Catalogue of Microorganisms (GCM) 10K type strain sequencing project: providing services to taxonomists for standard genome sequencing and annotation.</title>
        <authorList>
            <consortium name="The Broad Institute Genomics Platform"/>
            <consortium name="The Broad Institute Genome Sequencing Center for Infectious Disease"/>
            <person name="Wu L."/>
            <person name="Ma J."/>
        </authorList>
    </citation>
    <scope>NUCLEOTIDE SEQUENCE [LARGE SCALE GENOMIC DNA]</scope>
    <source>
        <strain evidence="2">JCM 18542</strain>
    </source>
</reference>
<evidence type="ECO:0008006" key="3">
    <source>
        <dbReference type="Google" id="ProtNLM"/>
    </source>
</evidence>
<dbReference type="PANTHER" id="PTHR41260:SF1">
    <property type="entry name" value="PROTEIN ECSC"/>
    <property type="match status" value="1"/>
</dbReference>
<accession>A0ABP9D440</accession>
<dbReference type="InterPro" id="IPR024787">
    <property type="entry name" value="EcsC"/>
</dbReference>
<evidence type="ECO:0000313" key="1">
    <source>
        <dbReference type="EMBL" id="GAA4826270.1"/>
    </source>
</evidence>
<sequence length="349" mass="36919">MHRTSEMSDYERSVWQRLVAETTEDHDTPPGRLRSGLVRARVAASAQIGKAKDAVMSLPNAEAVGDAINSAVTNALDGLHSMTVNFGLHSVSHDTVIKHFTAKGHPVESLDDIRSLDIRACDSVSASGKQKYLVAGAGEGAASSLVVTGLTVSSTVSGGTTAAAAAAAIAADSVTVLTGMGRIIAHVAAHYGYDVNEPDEEVFAAGVLSYSTATGASQKATTLAALSRLTQDMMRRTTMATLSQNQIVRVIETVFKALGVKMTRKKLAQAVPVAGALINGGMNAQLAAHTYSRALTAYRLRFLTEKYGLDPAEWRPDVDATDEDSGMPLIDEILDAELADEDHARRELL</sequence>
<dbReference type="PANTHER" id="PTHR41260">
    <property type="entry name" value="PROTEIN ECSC"/>
    <property type="match status" value="1"/>
</dbReference>